<comment type="caution">
    <text evidence="1">The sequence shown here is derived from an EMBL/GenBank/DDBJ whole genome shotgun (WGS) entry which is preliminary data.</text>
</comment>
<dbReference type="AlphaFoldDB" id="A0A9D2DV93"/>
<protein>
    <submittedName>
        <fullName evidence="1">Uncharacterized protein</fullName>
    </submittedName>
</protein>
<name>A0A9D2DV93_9FIRM</name>
<evidence type="ECO:0000313" key="1">
    <source>
        <dbReference type="EMBL" id="HIZ23726.1"/>
    </source>
</evidence>
<gene>
    <name evidence="1" type="ORF">IAA21_13210</name>
</gene>
<sequence length="106" mass="12840">MVERMDDTKKLFTKQPELEQLSERITVLENEQTLFLNMAREWIVLGDELAAELDKTAKECARLQMQVNYLNARNQRYERIFLRIDQTWYGKILKKIYHVMQKMGWI</sequence>
<accession>A0A9D2DV93</accession>
<reference evidence="1" key="1">
    <citation type="journal article" date="2021" name="PeerJ">
        <title>Extensive microbial diversity within the chicken gut microbiome revealed by metagenomics and culture.</title>
        <authorList>
            <person name="Gilroy R."/>
            <person name="Ravi A."/>
            <person name="Getino M."/>
            <person name="Pursley I."/>
            <person name="Horton D.L."/>
            <person name="Alikhan N.F."/>
            <person name="Baker D."/>
            <person name="Gharbi K."/>
            <person name="Hall N."/>
            <person name="Watson M."/>
            <person name="Adriaenssens E.M."/>
            <person name="Foster-Nyarko E."/>
            <person name="Jarju S."/>
            <person name="Secka A."/>
            <person name="Antonio M."/>
            <person name="Oren A."/>
            <person name="Chaudhuri R.R."/>
            <person name="La Ragione R."/>
            <person name="Hildebrand F."/>
            <person name="Pallen M.J."/>
        </authorList>
    </citation>
    <scope>NUCLEOTIDE SEQUENCE</scope>
    <source>
        <strain evidence="1">14324</strain>
    </source>
</reference>
<dbReference type="EMBL" id="DXBU01000179">
    <property type="protein sequence ID" value="HIZ23726.1"/>
    <property type="molecule type" value="Genomic_DNA"/>
</dbReference>
<evidence type="ECO:0000313" key="2">
    <source>
        <dbReference type="Proteomes" id="UP000824041"/>
    </source>
</evidence>
<dbReference type="Proteomes" id="UP000824041">
    <property type="component" value="Unassembled WGS sequence"/>
</dbReference>
<organism evidence="1 2">
    <name type="scientific">Candidatus Blautia faecigallinarum</name>
    <dbReference type="NCBI Taxonomy" id="2838488"/>
    <lineage>
        <taxon>Bacteria</taxon>
        <taxon>Bacillati</taxon>
        <taxon>Bacillota</taxon>
        <taxon>Clostridia</taxon>
        <taxon>Lachnospirales</taxon>
        <taxon>Lachnospiraceae</taxon>
        <taxon>Blautia</taxon>
    </lineage>
</organism>
<reference evidence="1" key="2">
    <citation type="submission" date="2021-04" db="EMBL/GenBank/DDBJ databases">
        <authorList>
            <person name="Gilroy R."/>
        </authorList>
    </citation>
    <scope>NUCLEOTIDE SEQUENCE</scope>
    <source>
        <strain evidence="1">14324</strain>
    </source>
</reference>
<proteinExistence type="predicted"/>